<accession>A0ACB7RWS7</accession>
<protein>
    <submittedName>
        <fullName evidence="1">Uncharacterized protein</fullName>
    </submittedName>
</protein>
<proteinExistence type="predicted"/>
<keyword evidence="2" id="KW-1185">Reference proteome</keyword>
<name>A0ACB7RWS7_HYAAI</name>
<gene>
    <name evidence="1" type="ORF">HPB50_003883</name>
</gene>
<evidence type="ECO:0000313" key="2">
    <source>
        <dbReference type="Proteomes" id="UP000821845"/>
    </source>
</evidence>
<dbReference type="EMBL" id="CM023487">
    <property type="protein sequence ID" value="KAH6925342.1"/>
    <property type="molecule type" value="Genomic_DNA"/>
</dbReference>
<sequence>MRARVLVLADHTKRPSFLKPPRPRKRSNTDGQYTRTGVFCTTMCGQRDLAPAAVAFRLRASPSETASHLFPRSGDFDGDGERDTRLCCCGGHSRSLSSPAVSALWT</sequence>
<dbReference type="Proteomes" id="UP000821845">
    <property type="component" value="Chromosome 7"/>
</dbReference>
<reference evidence="1" key="1">
    <citation type="submission" date="2020-05" db="EMBL/GenBank/DDBJ databases">
        <title>Large-scale comparative analyses of tick genomes elucidate their genetic diversity and vector capacities.</title>
        <authorList>
            <person name="Jia N."/>
            <person name="Wang J."/>
            <person name="Shi W."/>
            <person name="Du L."/>
            <person name="Sun Y."/>
            <person name="Zhan W."/>
            <person name="Jiang J."/>
            <person name="Wang Q."/>
            <person name="Zhang B."/>
            <person name="Ji P."/>
            <person name="Sakyi L.B."/>
            <person name="Cui X."/>
            <person name="Yuan T."/>
            <person name="Jiang B."/>
            <person name="Yang W."/>
            <person name="Lam T.T.-Y."/>
            <person name="Chang Q."/>
            <person name="Ding S."/>
            <person name="Wang X."/>
            <person name="Zhu J."/>
            <person name="Ruan X."/>
            <person name="Zhao L."/>
            <person name="Wei J."/>
            <person name="Que T."/>
            <person name="Du C."/>
            <person name="Cheng J."/>
            <person name="Dai P."/>
            <person name="Han X."/>
            <person name="Huang E."/>
            <person name="Gao Y."/>
            <person name="Liu J."/>
            <person name="Shao H."/>
            <person name="Ye R."/>
            <person name="Li L."/>
            <person name="Wei W."/>
            <person name="Wang X."/>
            <person name="Wang C."/>
            <person name="Yang T."/>
            <person name="Huo Q."/>
            <person name="Li W."/>
            <person name="Guo W."/>
            <person name="Chen H."/>
            <person name="Zhou L."/>
            <person name="Ni X."/>
            <person name="Tian J."/>
            <person name="Zhou Y."/>
            <person name="Sheng Y."/>
            <person name="Liu T."/>
            <person name="Pan Y."/>
            <person name="Xia L."/>
            <person name="Li J."/>
            <person name="Zhao F."/>
            <person name="Cao W."/>
        </authorList>
    </citation>
    <scope>NUCLEOTIDE SEQUENCE</scope>
    <source>
        <strain evidence="1">Hyas-2018</strain>
    </source>
</reference>
<organism evidence="1 2">
    <name type="scientific">Hyalomma asiaticum</name>
    <name type="common">Tick</name>
    <dbReference type="NCBI Taxonomy" id="266040"/>
    <lineage>
        <taxon>Eukaryota</taxon>
        <taxon>Metazoa</taxon>
        <taxon>Ecdysozoa</taxon>
        <taxon>Arthropoda</taxon>
        <taxon>Chelicerata</taxon>
        <taxon>Arachnida</taxon>
        <taxon>Acari</taxon>
        <taxon>Parasitiformes</taxon>
        <taxon>Ixodida</taxon>
        <taxon>Ixodoidea</taxon>
        <taxon>Ixodidae</taxon>
        <taxon>Hyalomminae</taxon>
        <taxon>Hyalomma</taxon>
    </lineage>
</organism>
<comment type="caution">
    <text evidence="1">The sequence shown here is derived from an EMBL/GenBank/DDBJ whole genome shotgun (WGS) entry which is preliminary data.</text>
</comment>
<evidence type="ECO:0000313" key="1">
    <source>
        <dbReference type="EMBL" id="KAH6925342.1"/>
    </source>
</evidence>